<proteinExistence type="inferred from homology"/>
<comment type="cofactor">
    <cofactor evidence="1">
        <name>thiamine diphosphate</name>
        <dbReference type="ChEBI" id="CHEBI:58937"/>
    </cofactor>
</comment>
<comment type="caution">
    <text evidence="5">The sequence shown here is derived from an EMBL/GenBank/DDBJ whole genome shotgun (WGS) entry which is preliminary data.</text>
</comment>
<evidence type="ECO:0000256" key="3">
    <source>
        <dbReference type="ARBA" id="ARBA00023052"/>
    </source>
</evidence>
<dbReference type="AlphaFoldDB" id="X1GT44"/>
<dbReference type="InterPro" id="IPR005474">
    <property type="entry name" value="Transketolase_N"/>
</dbReference>
<feature type="non-terminal residue" evidence="5">
    <location>
        <position position="1"/>
    </location>
</feature>
<dbReference type="Pfam" id="PF00456">
    <property type="entry name" value="Transketolase_N"/>
    <property type="match status" value="1"/>
</dbReference>
<dbReference type="Gene3D" id="3.40.50.970">
    <property type="match status" value="1"/>
</dbReference>
<evidence type="ECO:0000256" key="2">
    <source>
        <dbReference type="ARBA" id="ARBA00007131"/>
    </source>
</evidence>
<evidence type="ECO:0000259" key="4">
    <source>
        <dbReference type="Pfam" id="PF00456"/>
    </source>
</evidence>
<organism evidence="5">
    <name type="scientific">marine sediment metagenome</name>
    <dbReference type="NCBI Taxonomy" id="412755"/>
    <lineage>
        <taxon>unclassified sequences</taxon>
        <taxon>metagenomes</taxon>
        <taxon>ecological metagenomes</taxon>
    </lineage>
</organism>
<dbReference type="PANTHER" id="PTHR47514:SF1">
    <property type="entry name" value="TRANSKETOLASE N-TERMINAL SECTION-RELATED"/>
    <property type="match status" value="1"/>
</dbReference>
<protein>
    <recommendedName>
        <fullName evidence="4">Transketolase N-terminal domain-containing protein</fullName>
    </recommendedName>
</protein>
<evidence type="ECO:0000313" key="5">
    <source>
        <dbReference type="EMBL" id="GAH60352.1"/>
    </source>
</evidence>
<gene>
    <name evidence="5" type="ORF">S03H2_28966</name>
</gene>
<sequence>GKKDSKDYKIYIILGDGELQEGQIWEAIMAANNFKLDNLIAIVDFNHLQISGNISEVMDIGSPGAKFESFGWNVKYIDGHNIDEIVNALDDSTKKPNGRPTAIIAETIKGKGVSYMEGKAEWHGIVPDEEELEIAIRELLGG</sequence>
<accession>X1GT44</accession>
<evidence type="ECO:0000256" key="1">
    <source>
        <dbReference type="ARBA" id="ARBA00001964"/>
    </source>
</evidence>
<comment type="similarity">
    <text evidence="2">Belongs to the transketolase family.</text>
</comment>
<dbReference type="EMBL" id="BARU01017463">
    <property type="protein sequence ID" value="GAH60352.1"/>
    <property type="molecule type" value="Genomic_DNA"/>
</dbReference>
<reference evidence="5" key="1">
    <citation type="journal article" date="2014" name="Front. Microbiol.">
        <title>High frequency of phylogenetically diverse reductive dehalogenase-homologous genes in deep subseafloor sedimentary metagenomes.</title>
        <authorList>
            <person name="Kawai M."/>
            <person name="Futagami T."/>
            <person name="Toyoda A."/>
            <person name="Takaki Y."/>
            <person name="Nishi S."/>
            <person name="Hori S."/>
            <person name="Arai W."/>
            <person name="Tsubouchi T."/>
            <person name="Morono Y."/>
            <person name="Uchiyama I."/>
            <person name="Ito T."/>
            <person name="Fujiyama A."/>
            <person name="Inagaki F."/>
            <person name="Takami H."/>
        </authorList>
    </citation>
    <scope>NUCLEOTIDE SEQUENCE</scope>
    <source>
        <strain evidence="5">Expedition CK06-06</strain>
    </source>
</reference>
<dbReference type="PANTHER" id="PTHR47514">
    <property type="entry name" value="TRANSKETOLASE N-TERMINAL SECTION-RELATED"/>
    <property type="match status" value="1"/>
</dbReference>
<dbReference type="InterPro" id="IPR029061">
    <property type="entry name" value="THDP-binding"/>
</dbReference>
<name>X1GT44_9ZZZZ</name>
<feature type="domain" description="Transketolase N-terminal" evidence="4">
    <location>
        <begin position="5"/>
        <end position="134"/>
    </location>
</feature>
<keyword evidence="3" id="KW-0786">Thiamine pyrophosphate</keyword>
<dbReference type="SUPFAM" id="SSF52518">
    <property type="entry name" value="Thiamin diphosphate-binding fold (THDP-binding)"/>
    <property type="match status" value="1"/>
</dbReference>